<keyword evidence="3 5" id="KW-0238">DNA-binding</keyword>
<dbReference type="Pfam" id="PF00440">
    <property type="entry name" value="TetR_N"/>
    <property type="match status" value="1"/>
</dbReference>
<gene>
    <name evidence="7" type="ORF">EPA93_36025</name>
</gene>
<dbReference type="SUPFAM" id="SSF46689">
    <property type="entry name" value="Homeodomain-like"/>
    <property type="match status" value="1"/>
</dbReference>
<dbReference type="Gene3D" id="1.10.357.10">
    <property type="entry name" value="Tetracycline Repressor, domain 2"/>
    <property type="match status" value="1"/>
</dbReference>
<evidence type="ECO:0000259" key="6">
    <source>
        <dbReference type="PROSITE" id="PS50977"/>
    </source>
</evidence>
<dbReference type="Proteomes" id="UP000290365">
    <property type="component" value="Chromosome"/>
</dbReference>
<dbReference type="InterPro" id="IPR050109">
    <property type="entry name" value="HTH-type_TetR-like_transc_reg"/>
</dbReference>
<feature type="DNA-binding region" description="H-T-H motif" evidence="5">
    <location>
        <begin position="59"/>
        <end position="78"/>
    </location>
</feature>
<evidence type="ECO:0000256" key="1">
    <source>
        <dbReference type="ARBA" id="ARBA00022491"/>
    </source>
</evidence>
<organism evidence="7 8">
    <name type="scientific">Ktedonosporobacter rubrisoli</name>
    <dbReference type="NCBI Taxonomy" id="2509675"/>
    <lineage>
        <taxon>Bacteria</taxon>
        <taxon>Bacillati</taxon>
        <taxon>Chloroflexota</taxon>
        <taxon>Ktedonobacteria</taxon>
        <taxon>Ktedonobacterales</taxon>
        <taxon>Ktedonosporobacteraceae</taxon>
        <taxon>Ktedonosporobacter</taxon>
    </lineage>
</organism>
<evidence type="ECO:0000313" key="8">
    <source>
        <dbReference type="Proteomes" id="UP000290365"/>
    </source>
</evidence>
<evidence type="ECO:0000256" key="2">
    <source>
        <dbReference type="ARBA" id="ARBA00023015"/>
    </source>
</evidence>
<dbReference type="KEGG" id="kbs:EPA93_36025"/>
<dbReference type="InterPro" id="IPR009057">
    <property type="entry name" value="Homeodomain-like_sf"/>
</dbReference>
<evidence type="ECO:0000313" key="7">
    <source>
        <dbReference type="EMBL" id="QBD81092.1"/>
    </source>
</evidence>
<keyword evidence="8" id="KW-1185">Reference proteome</keyword>
<protein>
    <submittedName>
        <fullName evidence="7">TetR family transcriptional regulator</fullName>
    </submittedName>
</protein>
<keyword evidence="1" id="KW-0678">Repressor</keyword>
<keyword evidence="2" id="KW-0805">Transcription regulation</keyword>
<dbReference type="PRINTS" id="PR00455">
    <property type="entry name" value="HTHTETR"/>
</dbReference>
<dbReference type="AlphaFoldDB" id="A0A4P6K003"/>
<proteinExistence type="predicted"/>
<dbReference type="PANTHER" id="PTHR30055">
    <property type="entry name" value="HTH-TYPE TRANSCRIPTIONAL REGULATOR RUTR"/>
    <property type="match status" value="1"/>
</dbReference>
<dbReference type="PROSITE" id="PS50977">
    <property type="entry name" value="HTH_TETR_2"/>
    <property type="match status" value="1"/>
</dbReference>
<evidence type="ECO:0000256" key="3">
    <source>
        <dbReference type="ARBA" id="ARBA00023125"/>
    </source>
</evidence>
<feature type="domain" description="HTH tetR-type" evidence="6">
    <location>
        <begin position="36"/>
        <end position="96"/>
    </location>
</feature>
<dbReference type="EMBL" id="CP035758">
    <property type="protein sequence ID" value="QBD81092.1"/>
    <property type="molecule type" value="Genomic_DNA"/>
</dbReference>
<evidence type="ECO:0000256" key="4">
    <source>
        <dbReference type="ARBA" id="ARBA00023163"/>
    </source>
</evidence>
<accession>A0A4P6K003</accession>
<dbReference type="OrthoDB" id="494991at2"/>
<dbReference type="GO" id="GO:0003700">
    <property type="term" value="F:DNA-binding transcription factor activity"/>
    <property type="evidence" value="ECO:0007669"/>
    <property type="project" value="TreeGrafter"/>
</dbReference>
<evidence type="ECO:0000256" key="5">
    <source>
        <dbReference type="PROSITE-ProRule" id="PRU00335"/>
    </source>
</evidence>
<sequence>MRYHMATNFPLDNFTYIQYVSLWRKREMRRTKEDAALTRAQLLDAALKCFREKGYVNTTLDDIAQRTGTTRGAIHWHFGNKAQLFNTMVRERYAQVATLFQDVFAHDETPLQQLRHFLIRWITCVEENSDFRTLLELLSFKVEMVPELAEGMQEKVQGFRATRDMLAALIQRGIAAGEIRAEINPQTAALAALGMANGITSLWLMDSTSFSLRPVAEDSVDLFLRSLTGA</sequence>
<dbReference type="Pfam" id="PF08361">
    <property type="entry name" value="TetR_C_2"/>
    <property type="match status" value="1"/>
</dbReference>
<dbReference type="InterPro" id="IPR036271">
    <property type="entry name" value="Tet_transcr_reg_TetR-rel_C_sf"/>
</dbReference>
<dbReference type="PANTHER" id="PTHR30055:SF240">
    <property type="entry name" value="HTH-TYPE TRANSCRIPTIONAL REGULATOR ACRR"/>
    <property type="match status" value="1"/>
</dbReference>
<name>A0A4P6K003_KTERU</name>
<dbReference type="SUPFAM" id="SSF48498">
    <property type="entry name" value="Tetracyclin repressor-like, C-terminal domain"/>
    <property type="match status" value="1"/>
</dbReference>
<dbReference type="InterPro" id="IPR013572">
    <property type="entry name" value="Tscrpt_reg_MAATS_C"/>
</dbReference>
<keyword evidence="4" id="KW-0804">Transcription</keyword>
<dbReference type="GO" id="GO:0000976">
    <property type="term" value="F:transcription cis-regulatory region binding"/>
    <property type="evidence" value="ECO:0007669"/>
    <property type="project" value="TreeGrafter"/>
</dbReference>
<reference evidence="7 8" key="1">
    <citation type="submission" date="2019-01" db="EMBL/GenBank/DDBJ databases">
        <title>Ktedonosporobacter rubrisoli SCAWS-G2.</title>
        <authorList>
            <person name="Huang Y."/>
            <person name="Yan B."/>
        </authorList>
    </citation>
    <scope>NUCLEOTIDE SEQUENCE [LARGE SCALE GENOMIC DNA]</scope>
    <source>
        <strain evidence="7 8">SCAWS-G2</strain>
    </source>
</reference>
<dbReference type="InterPro" id="IPR001647">
    <property type="entry name" value="HTH_TetR"/>
</dbReference>